<evidence type="ECO:0000313" key="3">
    <source>
        <dbReference type="EMBL" id="TCC48549.1"/>
    </source>
</evidence>
<name>A0A4R0JP64_9ACTN</name>
<dbReference type="Proteomes" id="UP000291144">
    <property type="component" value="Unassembled WGS sequence"/>
</dbReference>
<proteinExistence type="predicted"/>
<feature type="region of interest" description="Disordered" evidence="1">
    <location>
        <begin position="53"/>
        <end position="106"/>
    </location>
</feature>
<keyword evidence="2" id="KW-1133">Transmembrane helix</keyword>
<keyword evidence="4" id="KW-1185">Reference proteome</keyword>
<protein>
    <submittedName>
        <fullName evidence="3">Uncharacterized protein</fullName>
    </submittedName>
</protein>
<keyword evidence="2" id="KW-0472">Membrane</keyword>
<dbReference type="RefSeq" id="WP_131366597.1">
    <property type="nucleotide sequence ID" value="NZ_SJKB01000028.1"/>
</dbReference>
<evidence type="ECO:0000256" key="1">
    <source>
        <dbReference type="SAM" id="MobiDB-lite"/>
    </source>
</evidence>
<reference evidence="3 4" key="1">
    <citation type="submission" date="2019-02" db="EMBL/GenBank/DDBJ databases">
        <title>Kribbella capetownensis sp. nov. and Kribbella speibonae sp. nov., isolated from soil.</title>
        <authorList>
            <person name="Curtis S.M."/>
            <person name="Norton I."/>
            <person name="Everest G.J."/>
            <person name="Meyers P.R."/>
        </authorList>
    </citation>
    <scope>NUCLEOTIDE SEQUENCE [LARGE SCALE GENOMIC DNA]</scope>
    <source>
        <strain evidence="3 4">NRRL B-24813</strain>
    </source>
</reference>
<gene>
    <name evidence="3" type="ORF">E0H73_42885</name>
</gene>
<keyword evidence="2" id="KW-0812">Transmembrane</keyword>
<evidence type="ECO:0000256" key="2">
    <source>
        <dbReference type="SAM" id="Phobius"/>
    </source>
</evidence>
<evidence type="ECO:0000313" key="4">
    <source>
        <dbReference type="Proteomes" id="UP000291144"/>
    </source>
</evidence>
<dbReference type="AlphaFoldDB" id="A0A4R0JP64"/>
<sequence>MVTAASWLPAHELAGQETSLNMTAALSLTLSVSLAGTGLWMWGRHHKRRADELEERNADLSEKVKRLESEDPTKPSGRGELDGVESSKPSNKASHAKDKRKTEPVL</sequence>
<comment type="caution">
    <text evidence="3">The sequence shown here is derived from an EMBL/GenBank/DDBJ whole genome shotgun (WGS) entry which is preliminary data.</text>
</comment>
<feature type="compositionally biased region" description="Basic and acidic residues" evidence="1">
    <location>
        <begin position="53"/>
        <end position="81"/>
    </location>
</feature>
<accession>A0A4R0JP64</accession>
<feature type="transmembrane region" description="Helical" evidence="2">
    <location>
        <begin position="20"/>
        <end position="42"/>
    </location>
</feature>
<organism evidence="3 4">
    <name type="scientific">Kribbella pittospori</name>
    <dbReference type="NCBI Taxonomy" id="722689"/>
    <lineage>
        <taxon>Bacteria</taxon>
        <taxon>Bacillati</taxon>
        <taxon>Actinomycetota</taxon>
        <taxon>Actinomycetes</taxon>
        <taxon>Propionibacteriales</taxon>
        <taxon>Kribbellaceae</taxon>
        <taxon>Kribbella</taxon>
    </lineage>
</organism>
<dbReference type="EMBL" id="SJKB01000028">
    <property type="protein sequence ID" value="TCC48549.1"/>
    <property type="molecule type" value="Genomic_DNA"/>
</dbReference>